<feature type="domain" description="tRNA(Ile)-lysidine/2-thiocytidine synthase N-terminal" evidence="9">
    <location>
        <begin position="210"/>
        <end position="380"/>
    </location>
</feature>
<evidence type="ECO:0000256" key="6">
    <source>
        <dbReference type="ARBA" id="ARBA00048539"/>
    </source>
</evidence>
<dbReference type="InterPro" id="IPR012795">
    <property type="entry name" value="tRNA_Ile_lys_synt_N"/>
</dbReference>
<reference evidence="10" key="1">
    <citation type="journal article" date="2020" name="J. Eukaryot. Microbiol.">
        <title>De novo Sequencing, Assembly and Annotation of the Transcriptome for the Free-Living Testate Amoeba Arcella intermedia.</title>
        <authorList>
            <person name="Ribeiro G.M."/>
            <person name="Porfirio-Sousa A.L."/>
            <person name="Maurer-Alcala X.X."/>
            <person name="Katz L.A."/>
            <person name="Lahr D.J.G."/>
        </authorList>
    </citation>
    <scope>NUCLEOTIDE SEQUENCE</scope>
</reference>
<sequence length="687" mass="80780">MQLWFGGDLNENYEKWFTTGEAQKVLDLFIAEKYTELLKKAEAESLAHWKNHPESYVALIVLLDQFSRHIYRNSNREQIKVNDEVALRYSKEFISRNWHKSVSLAKHVFVLMPFRHCAHDVDNNLKYVLQQLEEREKMTTDDVRLLDRFKKMTQRKLYDAPLRKKVDQNTEILEFYPFDADESDILQNKLVRTMHDFLQDRYEPEHKYTIISLSGGVDSMCILKCLLLLAPKFKYKVIAIHIDYANRPESGLEATYVEEWCKKFDVIFRKRVISEVTRGITDRELYEKESRRIRFEFYRSVLNEFQTDSGICLGHHKGDEQENIITNIMKGRESILNLSGMSPESIIEGVKVWRPCMPHPKSVIYDFSHKYGIPYFLDTTPVWSNRGKVRNHLQPLLGDIFGFGYLNNLSALGEDSKELSELLTATVFKPVWETIKRTEVGVWFNIKDHRTKPKLFWKETMRYIFYSMGVSTVRDKSMGHFMKRMGEGFAKEGVWVSLKLENPALFFEDSLIIFRSSFFPSTSYFTNKSTIEVSPTDPQTVVTFGPWTVTLTPVPVSEFHQNELSIWDVLSGSVSYYIRNSTAYQIDSNSKPKPFRAIPKNMTLFMPIVINSTWNVEDEKCIKVTLNYSANELQEELRRLEKREQEKQMCKPIKKYKGIKDNKVERKKETKEEKQEQPDEEILMDFN</sequence>
<dbReference type="Pfam" id="PF06041">
    <property type="entry name" value="DUF924"/>
    <property type="match status" value="1"/>
</dbReference>
<evidence type="ECO:0000259" key="9">
    <source>
        <dbReference type="Pfam" id="PF01171"/>
    </source>
</evidence>
<dbReference type="GO" id="GO:0008033">
    <property type="term" value="P:tRNA processing"/>
    <property type="evidence" value="ECO:0007669"/>
    <property type="project" value="UniProtKB-KW"/>
</dbReference>
<dbReference type="Pfam" id="PF01171">
    <property type="entry name" value="ATP_bind_3"/>
    <property type="match status" value="1"/>
</dbReference>
<dbReference type="HAMAP" id="MF_01161">
    <property type="entry name" value="tRNA_Ile_lys_synt"/>
    <property type="match status" value="1"/>
</dbReference>
<evidence type="ECO:0000256" key="1">
    <source>
        <dbReference type="ARBA" id="ARBA00013267"/>
    </source>
</evidence>
<evidence type="ECO:0000256" key="8">
    <source>
        <dbReference type="SAM" id="MobiDB-lite"/>
    </source>
</evidence>
<evidence type="ECO:0000256" key="5">
    <source>
        <dbReference type="ARBA" id="ARBA00022840"/>
    </source>
</evidence>
<dbReference type="InterPro" id="IPR011063">
    <property type="entry name" value="TilS/TtcA_N"/>
</dbReference>
<dbReference type="InterPro" id="IPR012094">
    <property type="entry name" value="tRNA_Ile_lys_synt"/>
</dbReference>
<dbReference type="Gene3D" id="1.20.58.320">
    <property type="entry name" value="TPR-like"/>
    <property type="match status" value="1"/>
</dbReference>
<dbReference type="Gene3D" id="3.40.50.620">
    <property type="entry name" value="HUPs"/>
    <property type="match status" value="1"/>
</dbReference>
<feature type="coiled-coil region" evidence="7">
    <location>
        <begin position="623"/>
        <end position="650"/>
    </location>
</feature>
<keyword evidence="7" id="KW-0175">Coiled coil</keyword>
<evidence type="ECO:0000256" key="7">
    <source>
        <dbReference type="SAM" id="Coils"/>
    </source>
</evidence>
<keyword evidence="3" id="KW-0819">tRNA processing</keyword>
<dbReference type="InterPro" id="IPR010323">
    <property type="entry name" value="DUF924"/>
</dbReference>
<dbReference type="InterPro" id="IPR011990">
    <property type="entry name" value="TPR-like_helical_dom_sf"/>
</dbReference>
<dbReference type="CDD" id="cd01992">
    <property type="entry name" value="TilS_N"/>
    <property type="match status" value="1"/>
</dbReference>
<keyword evidence="4" id="KW-0547">Nucleotide-binding</keyword>
<dbReference type="EC" id="6.3.4.19" evidence="1"/>
<keyword evidence="2" id="KW-0436">Ligase</keyword>
<dbReference type="SUPFAM" id="SSF52402">
    <property type="entry name" value="Adenine nucleotide alpha hydrolases-like"/>
    <property type="match status" value="1"/>
</dbReference>
<dbReference type="GO" id="GO:0005524">
    <property type="term" value="F:ATP binding"/>
    <property type="evidence" value="ECO:0007669"/>
    <property type="project" value="UniProtKB-KW"/>
</dbReference>
<feature type="region of interest" description="Disordered" evidence="8">
    <location>
        <begin position="661"/>
        <end position="687"/>
    </location>
</feature>
<dbReference type="PANTHER" id="PTHR43033">
    <property type="entry name" value="TRNA(ILE)-LYSIDINE SYNTHASE-RELATED"/>
    <property type="match status" value="1"/>
</dbReference>
<evidence type="ECO:0000256" key="3">
    <source>
        <dbReference type="ARBA" id="ARBA00022694"/>
    </source>
</evidence>
<keyword evidence="5" id="KW-0067">ATP-binding</keyword>
<name>A0A6B2KYV1_9EUKA</name>
<feature type="compositionally biased region" description="Basic and acidic residues" evidence="8">
    <location>
        <begin position="661"/>
        <end position="677"/>
    </location>
</feature>
<dbReference type="InterPro" id="IPR014729">
    <property type="entry name" value="Rossmann-like_a/b/a_fold"/>
</dbReference>
<accession>A0A6B2KYV1</accession>
<feature type="compositionally biased region" description="Acidic residues" evidence="8">
    <location>
        <begin position="678"/>
        <end position="687"/>
    </location>
</feature>
<protein>
    <recommendedName>
        <fullName evidence="1">tRNA(Ile)-lysidine synthetase</fullName>
        <ecNumber evidence="1">6.3.4.19</ecNumber>
    </recommendedName>
</protein>
<dbReference type="EMBL" id="GIBP01000951">
    <property type="protein sequence ID" value="NDV29920.1"/>
    <property type="molecule type" value="Transcribed_RNA"/>
</dbReference>
<dbReference type="AlphaFoldDB" id="A0A6B2KYV1"/>
<evidence type="ECO:0000313" key="10">
    <source>
        <dbReference type="EMBL" id="NDV29920.1"/>
    </source>
</evidence>
<dbReference type="NCBIfam" id="TIGR02432">
    <property type="entry name" value="lysidine_TilS_N"/>
    <property type="match status" value="1"/>
</dbReference>
<dbReference type="SUPFAM" id="SSF48452">
    <property type="entry name" value="TPR-like"/>
    <property type="match status" value="1"/>
</dbReference>
<comment type="catalytic activity">
    <reaction evidence="6">
        <text>cytidine(34) in tRNA(Ile2) + L-lysine + ATP = lysidine(34) in tRNA(Ile2) + AMP + diphosphate + H(+)</text>
        <dbReference type="Rhea" id="RHEA:43744"/>
        <dbReference type="Rhea" id="RHEA-COMP:10625"/>
        <dbReference type="Rhea" id="RHEA-COMP:10670"/>
        <dbReference type="ChEBI" id="CHEBI:15378"/>
        <dbReference type="ChEBI" id="CHEBI:30616"/>
        <dbReference type="ChEBI" id="CHEBI:32551"/>
        <dbReference type="ChEBI" id="CHEBI:33019"/>
        <dbReference type="ChEBI" id="CHEBI:82748"/>
        <dbReference type="ChEBI" id="CHEBI:83665"/>
        <dbReference type="ChEBI" id="CHEBI:456215"/>
        <dbReference type="EC" id="6.3.4.19"/>
    </reaction>
</comment>
<evidence type="ECO:0000256" key="2">
    <source>
        <dbReference type="ARBA" id="ARBA00022598"/>
    </source>
</evidence>
<dbReference type="GO" id="GO:0032267">
    <property type="term" value="F:tRNA(Ile)-lysidine synthase activity"/>
    <property type="evidence" value="ECO:0007669"/>
    <property type="project" value="UniProtKB-EC"/>
</dbReference>
<organism evidence="10">
    <name type="scientific">Arcella intermedia</name>
    <dbReference type="NCBI Taxonomy" id="1963864"/>
    <lineage>
        <taxon>Eukaryota</taxon>
        <taxon>Amoebozoa</taxon>
        <taxon>Tubulinea</taxon>
        <taxon>Elardia</taxon>
        <taxon>Arcellinida</taxon>
        <taxon>Sphaerothecina</taxon>
        <taxon>Arcellidae</taxon>
        <taxon>Arcella</taxon>
    </lineage>
</organism>
<proteinExistence type="inferred from homology"/>
<dbReference type="PANTHER" id="PTHR43033:SF3">
    <property type="entry name" value="TRNA(ILE)-LYSIDINE SYNTHETASE"/>
    <property type="match status" value="1"/>
</dbReference>
<evidence type="ECO:0000256" key="4">
    <source>
        <dbReference type="ARBA" id="ARBA00022741"/>
    </source>
</evidence>